<feature type="compositionally biased region" description="Polar residues" evidence="5">
    <location>
        <begin position="298"/>
        <end position="315"/>
    </location>
</feature>
<sequence>METNNGEFSDRLDLMNKRAASDMLEDALQHFDNFIDGTANMNGVEQLSDDEDLTDNNPESGLQGVALLMEDLRNAVEATLDAEVEDENERKAFAEALLKHISRDTLAFYRKLLKIQNTNENESDKIVRLQAENDSLSLQASILTDQIELQTEKLQEIETQLNEAMRRLEGADARLQEEVAAKTRLETQKLELLNEMSNYKINLAQREQQRRLEKVGLAEAEKRRLDVEARSDQYKQLAENLKKNFHEKEKEIERLKLEIESLKSAPAVKLTTPDEGIVHDHEEKDRRLLQLRMPDPCATSTPLSNDQNFPSVQQSKKVDTPDDATGSHLPTTPTSSFSPNIRAQSLEKLHTVRAAKTDQHLSQDDDGRAKHPSGSSGILSDATTSPLKGTSSWHASNSSKSSSTPNLALTETGLPPQHLAPSKAGPHNVSPHPDHFHQRKKHGFRKFFTSFRLRRSRSTSLEPGAMTAEGIASGKDENFQRGGLRSTAGPRLGWNPRDQVQTVRPNHNDNVPFQRWDADQVCQWLTDIGLVAYIESARRWIQNGDTLLRATNHELEKELGVRHALHKKKLMLHLQSLAGGGSDDEEIAGAASMNDVWVARWLDDIGLPQYKDAFHESCIDGRTLHHLTVSDAQKLKVCNLFHLISIRRGIEMLRRCQFDPTQLKRRPVNKGDTEDVSLWTNHRVMEWLRSADLAEYAPNLRGSGVHGAIMVLEPLFTSETLAALLHIPHSKSLLRRHLAAKLEEVLPAESVHQKKERAKEPDYQPLNVTIKYKVGRRSFGGFGRLRSSSAAVAYREFGSVEYVCPMSSSAMSKTMAGHRTDLEKRMQIVDMKEKRGADDEGSSADNVEVIELDESATREINAFSKEINTLTSNWATE</sequence>
<evidence type="ECO:0000259" key="6">
    <source>
        <dbReference type="PROSITE" id="PS50105"/>
    </source>
</evidence>
<evidence type="ECO:0000256" key="5">
    <source>
        <dbReference type="SAM" id="MobiDB-lite"/>
    </source>
</evidence>
<evidence type="ECO:0000256" key="3">
    <source>
        <dbReference type="ARBA" id="ARBA00023054"/>
    </source>
</evidence>
<protein>
    <recommendedName>
        <fullName evidence="6">SAM domain-containing protein</fullName>
    </recommendedName>
</protein>
<keyword evidence="2" id="KW-0677">Repeat</keyword>
<organism evidence="7 8">
    <name type="scientific">Clavelina lepadiformis</name>
    <name type="common">Light-bulb sea squirt</name>
    <name type="synonym">Ascidia lepadiformis</name>
    <dbReference type="NCBI Taxonomy" id="159417"/>
    <lineage>
        <taxon>Eukaryota</taxon>
        <taxon>Metazoa</taxon>
        <taxon>Chordata</taxon>
        <taxon>Tunicata</taxon>
        <taxon>Ascidiacea</taxon>
        <taxon>Aplousobranchia</taxon>
        <taxon>Clavelinidae</taxon>
        <taxon>Clavelina</taxon>
    </lineage>
</organism>
<evidence type="ECO:0000256" key="4">
    <source>
        <dbReference type="SAM" id="Coils"/>
    </source>
</evidence>
<evidence type="ECO:0000313" key="8">
    <source>
        <dbReference type="Proteomes" id="UP001642483"/>
    </source>
</evidence>
<accession>A0ABP0GTD7</accession>
<reference evidence="7 8" key="1">
    <citation type="submission" date="2024-02" db="EMBL/GenBank/DDBJ databases">
        <authorList>
            <person name="Daric V."/>
            <person name="Darras S."/>
        </authorList>
    </citation>
    <scope>NUCLEOTIDE SEQUENCE [LARGE SCALE GENOMIC DNA]</scope>
</reference>
<dbReference type="Pfam" id="PF26022">
    <property type="entry name" value="CC_Liprin_beta"/>
    <property type="match status" value="1"/>
</dbReference>
<dbReference type="PANTHER" id="PTHR12587:SF14">
    <property type="entry name" value="AT31531P"/>
    <property type="match status" value="1"/>
</dbReference>
<dbReference type="CDD" id="cd09569">
    <property type="entry name" value="SAM_liprin-beta1_2_repeat3"/>
    <property type="match status" value="1"/>
</dbReference>
<dbReference type="InterPro" id="IPR013761">
    <property type="entry name" value="SAM/pointed_sf"/>
</dbReference>
<keyword evidence="3 4" id="KW-0175">Coiled coil</keyword>
<feature type="domain" description="SAM" evidence="6">
    <location>
        <begin position="598"/>
        <end position="656"/>
    </location>
</feature>
<gene>
    <name evidence="7" type="ORF">CVLEPA_LOCUS27369</name>
</gene>
<feature type="compositionally biased region" description="Low complexity" evidence="5">
    <location>
        <begin position="391"/>
        <end position="403"/>
    </location>
</feature>
<dbReference type="Pfam" id="PF00536">
    <property type="entry name" value="SAM_1"/>
    <property type="match status" value="2"/>
</dbReference>
<feature type="domain" description="SAM" evidence="6">
    <location>
        <begin position="516"/>
        <end position="580"/>
    </location>
</feature>
<dbReference type="SUPFAM" id="SSF47769">
    <property type="entry name" value="SAM/Pointed domain"/>
    <property type="match status" value="3"/>
</dbReference>
<dbReference type="Pfam" id="PF07647">
    <property type="entry name" value="SAM_2"/>
    <property type="match status" value="1"/>
</dbReference>
<dbReference type="InterPro" id="IPR058914">
    <property type="entry name" value="LIPB1/2_CC"/>
</dbReference>
<feature type="compositionally biased region" description="Polar residues" evidence="5">
    <location>
        <begin position="373"/>
        <end position="390"/>
    </location>
</feature>
<feature type="compositionally biased region" description="Polar residues" evidence="5">
    <location>
        <begin position="328"/>
        <end position="340"/>
    </location>
</feature>
<evidence type="ECO:0000313" key="7">
    <source>
        <dbReference type="EMBL" id="CAK8694099.1"/>
    </source>
</evidence>
<dbReference type="InterPro" id="IPR029515">
    <property type="entry name" value="Liprin"/>
</dbReference>
<keyword evidence="8" id="KW-1185">Reference proteome</keyword>
<dbReference type="CDD" id="cd09563">
    <property type="entry name" value="SAM_liprin-beta1_2_repeat1"/>
    <property type="match status" value="1"/>
</dbReference>
<feature type="compositionally biased region" description="Basic and acidic residues" evidence="5">
    <location>
        <begin position="357"/>
        <end position="369"/>
    </location>
</feature>
<dbReference type="PANTHER" id="PTHR12587">
    <property type="entry name" value="LAR INTERACTING PROTEIN LIP -RELATED PROTEIN"/>
    <property type="match status" value="1"/>
</dbReference>
<proteinExistence type="inferred from homology"/>
<dbReference type="SMART" id="SM00454">
    <property type="entry name" value="SAM"/>
    <property type="match status" value="3"/>
</dbReference>
<dbReference type="PROSITE" id="PS50105">
    <property type="entry name" value="SAM_DOMAIN"/>
    <property type="match status" value="2"/>
</dbReference>
<feature type="region of interest" description="Disordered" evidence="5">
    <location>
        <begin position="295"/>
        <end position="340"/>
    </location>
</feature>
<dbReference type="Gene3D" id="1.10.150.50">
    <property type="entry name" value="Transcription Factor, Ets-1"/>
    <property type="match status" value="3"/>
</dbReference>
<evidence type="ECO:0000256" key="2">
    <source>
        <dbReference type="ARBA" id="ARBA00022737"/>
    </source>
</evidence>
<dbReference type="InterPro" id="IPR037618">
    <property type="entry name" value="LIPB1/2_SAM_2nd"/>
</dbReference>
<dbReference type="InterPro" id="IPR037619">
    <property type="entry name" value="LIPB1/2_SAM_3rd"/>
</dbReference>
<name>A0ABP0GTD7_CLALP</name>
<dbReference type="EMBL" id="CAWYQH010000141">
    <property type="protein sequence ID" value="CAK8694099.1"/>
    <property type="molecule type" value="Genomic_DNA"/>
</dbReference>
<dbReference type="CDD" id="cd09566">
    <property type="entry name" value="SAM_liprin-beta1_2_repeat2"/>
    <property type="match status" value="1"/>
</dbReference>
<dbReference type="Proteomes" id="UP001642483">
    <property type="component" value="Unassembled WGS sequence"/>
</dbReference>
<comment type="similarity">
    <text evidence="1">Belongs to the liprin family. Liprin-beta subfamily.</text>
</comment>
<dbReference type="InterPro" id="IPR001660">
    <property type="entry name" value="SAM"/>
</dbReference>
<comment type="caution">
    <text evidence="7">The sequence shown here is derived from an EMBL/GenBank/DDBJ whole genome shotgun (WGS) entry which is preliminary data.</text>
</comment>
<evidence type="ECO:0000256" key="1">
    <source>
        <dbReference type="ARBA" id="ARBA00007547"/>
    </source>
</evidence>
<dbReference type="InterPro" id="IPR037617">
    <property type="entry name" value="LIPB1/2_SAM_1"/>
</dbReference>
<feature type="region of interest" description="Disordered" evidence="5">
    <location>
        <begin position="357"/>
        <end position="441"/>
    </location>
</feature>
<feature type="coiled-coil region" evidence="4">
    <location>
        <begin position="112"/>
        <end position="265"/>
    </location>
</feature>